<dbReference type="Gene3D" id="1.20.900.10">
    <property type="entry name" value="Dbl homology (DH) domain"/>
    <property type="match status" value="1"/>
</dbReference>
<evidence type="ECO:0000313" key="1">
    <source>
        <dbReference type="EMBL" id="KAE9384849.1"/>
    </source>
</evidence>
<accession>A0A6A4GGT9</accession>
<dbReference type="OrthoDB" id="3222453at2759"/>
<protein>
    <submittedName>
        <fullName evidence="1">Uncharacterized protein</fullName>
    </submittedName>
</protein>
<proteinExistence type="predicted"/>
<dbReference type="Proteomes" id="UP000799118">
    <property type="component" value="Unassembled WGS sequence"/>
</dbReference>
<dbReference type="InterPro" id="IPR035899">
    <property type="entry name" value="DBL_dom_sf"/>
</dbReference>
<evidence type="ECO:0000313" key="2">
    <source>
        <dbReference type="Proteomes" id="UP000799118"/>
    </source>
</evidence>
<reference evidence="1" key="1">
    <citation type="journal article" date="2019" name="Environ. Microbiol.">
        <title>Fungal ecological strategies reflected in gene transcription - a case study of two litter decomposers.</title>
        <authorList>
            <person name="Barbi F."/>
            <person name="Kohler A."/>
            <person name="Barry K."/>
            <person name="Baskaran P."/>
            <person name="Daum C."/>
            <person name="Fauchery L."/>
            <person name="Ihrmark K."/>
            <person name="Kuo A."/>
            <person name="LaButti K."/>
            <person name="Lipzen A."/>
            <person name="Morin E."/>
            <person name="Grigoriev I.V."/>
            <person name="Henrissat B."/>
            <person name="Lindahl B."/>
            <person name="Martin F."/>
        </authorList>
    </citation>
    <scope>NUCLEOTIDE SEQUENCE</scope>
    <source>
        <strain evidence="1">JB14</strain>
    </source>
</reference>
<gene>
    <name evidence="1" type="ORF">BT96DRAFT_868659</name>
</gene>
<dbReference type="AlphaFoldDB" id="A0A6A4GGT9"/>
<organism evidence="1 2">
    <name type="scientific">Gymnopus androsaceus JB14</name>
    <dbReference type="NCBI Taxonomy" id="1447944"/>
    <lineage>
        <taxon>Eukaryota</taxon>
        <taxon>Fungi</taxon>
        <taxon>Dikarya</taxon>
        <taxon>Basidiomycota</taxon>
        <taxon>Agaricomycotina</taxon>
        <taxon>Agaricomycetes</taxon>
        <taxon>Agaricomycetidae</taxon>
        <taxon>Agaricales</taxon>
        <taxon>Marasmiineae</taxon>
        <taxon>Omphalotaceae</taxon>
        <taxon>Gymnopus</taxon>
    </lineage>
</organism>
<keyword evidence="2" id="KW-1185">Reference proteome</keyword>
<sequence>MTENENIAAPQLFNRASDFNINGGVFNSYVSSPGPAVQSVSLPAAQNPAAHTAARHMQEDSEEFNEIEVYVRLLLRRRRGYPLWIPKPGEWLPSAYRQEGVRIGDVGILTEFGGFDYLFNVCLPADHPVNAGRVPQQFRQLRGIDINNTTWSTQEYKPGSYIASNPSHFSKTRIPYDDKCTSIPGVPEEVGAGISLSSSATKGAVLIVPEGGKRTDHQQYSKFYKYAAECARSWYTHVNGPLMARGVHNGALYLVTGCDKARAWGVASFIDAHPGSVSLDIVPRKSVREGGLPEYEFSRCNYASSSSDSDNVFGNQSGCMFLRGLKIAVRFPRFLPKIGTQVSYISDLEAENLLPGKSRAPFLSFLTGKQLDYFRVPGRGSNSGKHEHSKMDVTFPERYQVYHPSDAINRWILSNYPEVEVAITHDDDWATVILDDEEQIPDDDELVNRISNLLTLDNSDSGHIYARFGKHTTIPSRPTSTDDEEKPWKERVPVEVLSRISEGEVRRQDIIHELIAKETAYLADLVSLEQS</sequence>
<dbReference type="EMBL" id="ML770071">
    <property type="protein sequence ID" value="KAE9384849.1"/>
    <property type="molecule type" value="Genomic_DNA"/>
</dbReference>
<name>A0A6A4GGT9_9AGAR</name>